<dbReference type="EMBL" id="CCKQ01017601">
    <property type="protein sequence ID" value="CDW89497.1"/>
    <property type="molecule type" value="Genomic_DNA"/>
</dbReference>
<evidence type="ECO:0000313" key="12">
    <source>
        <dbReference type="Proteomes" id="UP000039865"/>
    </source>
</evidence>
<evidence type="ECO:0000256" key="1">
    <source>
        <dbReference type="ARBA" id="ARBA00004434"/>
    </source>
</evidence>
<dbReference type="GO" id="GO:0005743">
    <property type="term" value="C:mitochondrial inner membrane"/>
    <property type="evidence" value="ECO:0007669"/>
    <property type="project" value="UniProtKB-SubCell"/>
</dbReference>
<dbReference type="GO" id="GO:0043022">
    <property type="term" value="F:ribosome binding"/>
    <property type="evidence" value="ECO:0007669"/>
    <property type="project" value="InterPro"/>
</dbReference>
<reference evidence="11 12" key="1">
    <citation type="submission" date="2014-06" db="EMBL/GenBank/DDBJ databases">
        <authorList>
            <person name="Swart Estienne"/>
        </authorList>
    </citation>
    <scope>NUCLEOTIDE SEQUENCE [LARGE SCALE GENOMIC DNA]</scope>
    <source>
        <strain evidence="11 12">130c</strain>
    </source>
</reference>
<keyword evidence="4 9" id="KW-1133">Transmembrane helix</keyword>
<keyword evidence="8" id="KW-0175">Coiled coil</keyword>
<gene>
    <name evidence="11" type="primary">Contig6781.g7252</name>
    <name evidence="11" type="ORF">STYLEM_18630</name>
</gene>
<dbReference type="InterPro" id="IPR044202">
    <property type="entry name" value="LETM1/MDM38-like"/>
</dbReference>
<name>A0A078B881_STYLE</name>
<proteinExistence type="predicted"/>
<evidence type="ECO:0000256" key="7">
    <source>
        <dbReference type="PROSITE-ProRule" id="PRU01094"/>
    </source>
</evidence>
<evidence type="ECO:0000313" key="11">
    <source>
        <dbReference type="EMBL" id="CDW89497.1"/>
    </source>
</evidence>
<keyword evidence="12" id="KW-1185">Reference proteome</keyword>
<keyword evidence="6 9" id="KW-0472">Membrane</keyword>
<feature type="transmembrane region" description="Helical" evidence="9">
    <location>
        <begin position="277"/>
        <end position="299"/>
    </location>
</feature>
<dbReference type="InParanoid" id="A0A078B881"/>
<dbReference type="AlphaFoldDB" id="A0A078B881"/>
<keyword evidence="5 7" id="KW-0496">Mitochondrion</keyword>
<dbReference type="Pfam" id="PF07766">
    <property type="entry name" value="LETM1_RBD"/>
    <property type="match status" value="2"/>
</dbReference>
<dbReference type="PROSITE" id="PS51758">
    <property type="entry name" value="LETM1_RBD"/>
    <property type="match status" value="1"/>
</dbReference>
<evidence type="ECO:0000256" key="8">
    <source>
        <dbReference type="SAM" id="Coils"/>
    </source>
</evidence>
<evidence type="ECO:0000256" key="6">
    <source>
        <dbReference type="ARBA" id="ARBA00023136"/>
    </source>
</evidence>
<evidence type="ECO:0000256" key="3">
    <source>
        <dbReference type="ARBA" id="ARBA00022792"/>
    </source>
</evidence>
<dbReference type="InterPro" id="IPR033122">
    <property type="entry name" value="LETM1-like_RBD"/>
</dbReference>
<dbReference type="Proteomes" id="UP000039865">
    <property type="component" value="Unassembled WGS sequence"/>
</dbReference>
<keyword evidence="3" id="KW-0999">Mitochondrion inner membrane</keyword>
<evidence type="ECO:0000256" key="5">
    <source>
        <dbReference type="ARBA" id="ARBA00023128"/>
    </source>
</evidence>
<evidence type="ECO:0000256" key="9">
    <source>
        <dbReference type="SAM" id="Phobius"/>
    </source>
</evidence>
<sequence>MVQKQVQASQDQHTQLQHLVNKQMRNQQMNHQIENQFSTSHYKQQLFQNIELQFAASQLDGYTNDENYSLHSNQDGVSLNDIDFSSKNWRNQQCGIYNYSNLYKYRLARQVRYFSSLPTNQDNENNVPLGQNIKVTQNFEESIYEGAKLIDPKCPYEYVPQPRVADKSLPFLKRFPQSIKCTLLDFQDFVCDIIFRRTDQAIYKNTEFIKRNWHTFSHTMAHIWEELVKVKDGFKLLKDDFKFFVRLQKRKIDYKYDKPSYKSDIKLKQVKSDFIKFIPFSLFIIIPGAELLLPAWLVVFPNSIPSQFLSEDARTQQFKKMIERRHIAAEKLLYILPRYLYALEKDPSVDPNDKEQVKQLKHILRSENVLPTDLLQFRQLFQKYAQFSYFGPQTLLHIAHFMSLNPVTGINTINNLIKPFKVKIPIDAPIVKYLTRMVITRELNLYFKKLRDEDVLMSFEQLDSLTEEELNFICYKRGIEIQDKPFQSKMKDLKLWISISNLRNVPHSLLLYSRIADYADDLFQISEDEDEYEVLRRAQSEIYFVEKMRVFERTFGIDQLHAMVKKLEHQRKTTTHNPVEGKFYFSKNDLVLYTMILDEFQTRHKNLSDKINETYRVGYLMLDYLEKQIIIDYHMRGEQAELEKDHPEVAEKAKKYLGFEMYYELSGKNKPLSSESEEFKFLMQKSEELNKKFHNDMENYKKSTKDSAMK</sequence>
<keyword evidence="2 9" id="KW-0812">Transmembrane</keyword>
<dbReference type="OrthoDB" id="285814at2759"/>
<feature type="domain" description="Letm1 RBD" evidence="10">
    <location>
        <begin position="345"/>
        <end position="569"/>
    </location>
</feature>
<evidence type="ECO:0000259" key="10">
    <source>
        <dbReference type="PROSITE" id="PS51758"/>
    </source>
</evidence>
<feature type="coiled-coil region" evidence="8">
    <location>
        <begin position="672"/>
        <end position="703"/>
    </location>
</feature>
<accession>A0A078B881</accession>
<dbReference type="GO" id="GO:0030003">
    <property type="term" value="P:intracellular monoatomic cation homeostasis"/>
    <property type="evidence" value="ECO:0007669"/>
    <property type="project" value="TreeGrafter"/>
</dbReference>
<evidence type="ECO:0000256" key="4">
    <source>
        <dbReference type="ARBA" id="ARBA00022989"/>
    </source>
</evidence>
<dbReference type="PANTHER" id="PTHR14009">
    <property type="entry name" value="LEUCINE ZIPPER-EF-HAND CONTAINING TRANSMEMBRANE PROTEIN"/>
    <property type="match status" value="1"/>
</dbReference>
<dbReference type="PANTHER" id="PTHR14009:SF1">
    <property type="entry name" value="MITOCHONDRIAL PROTON_CALCIUM EXCHANGER PROTEIN"/>
    <property type="match status" value="1"/>
</dbReference>
<organism evidence="11 12">
    <name type="scientific">Stylonychia lemnae</name>
    <name type="common">Ciliate</name>
    <dbReference type="NCBI Taxonomy" id="5949"/>
    <lineage>
        <taxon>Eukaryota</taxon>
        <taxon>Sar</taxon>
        <taxon>Alveolata</taxon>
        <taxon>Ciliophora</taxon>
        <taxon>Intramacronucleata</taxon>
        <taxon>Spirotrichea</taxon>
        <taxon>Stichotrichia</taxon>
        <taxon>Sporadotrichida</taxon>
        <taxon>Oxytrichidae</taxon>
        <taxon>Stylonychinae</taxon>
        <taxon>Stylonychia</taxon>
    </lineage>
</organism>
<evidence type="ECO:0000256" key="2">
    <source>
        <dbReference type="ARBA" id="ARBA00022692"/>
    </source>
</evidence>
<comment type="subcellular location">
    <subcellularLocation>
        <location evidence="1">Mitochondrion inner membrane</location>
        <topology evidence="1">Single-pass membrane protein</topology>
    </subcellularLocation>
</comment>
<protein>
    <recommendedName>
        <fullName evidence="10">Letm1 RBD domain-containing protein</fullName>
    </recommendedName>
</protein>